<evidence type="ECO:0000256" key="4">
    <source>
        <dbReference type="ARBA" id="ARBA00022679"/>
    </source>
</evidence>
<evidence type="ECO:0000256" key="6">
    <source>
        <dbReference type="ARBA" id="ARBA00022741"/>
    </source>
</evidence>
<dbReference type="InterPro" id="IPR050839">
    <property type="entry name" value="Rho-assoc_Ser/Thr_Kinase"/>
</dbReference>
<dbReference type="InterPro" id="IPR002219">
    <property type="entry name" value="PKC_DAG/PE"/>
</dbReference>
<organism evidence="21 22">
    <name type="scientific">Astathelohania contejeani</name>
    <dbReference type="NCBI Taxonomy" id="164912"/>
    <lineage>
        <taxon>Eukaryota</taxon>
        <taxon>Fungi</taxon>
        <taxon>Fungi incertae sedis</taxon>
        <taxon>Microsporidia</taxon>
        <taxon>Astathelohaniidae</taxon>
        <taxon>Astathelohania</taxon>
    </lineage>
</organism>
<feature type="coiled-coil region" evidence="17">
    <location>
        <begin position="688"/>
        <end position="744"/>
    </location>
</feature>
<dbReference type="Proteomes" id="UP001516464">
    <property type="component" value="Unassembled WGS sequence"/>
</dbReference>
<dbReference type="InterPro" id="IPR000719">
    <property type="entry name" value="Prot_kinase_dom"/>
</dbReference>
<evidence type="ECO:0000256" key="1">
    <source>
        <dbReference type="ARBA" id="ARBA00012513"/>
    </source>
</evidence>
<dbReference type="Gene3D" id="3.30.60.20">
    <property type="match status" value="1"/>
</dbReference>
<name>A0ABQ7HZJ6_9MICR</name>
<dbReference type="SMART" id="SM00109">
    <property type="entry name" value="C1"/>
    <property type="match status" value="1"/>
</dbReference>
<reference evidence="21 22" key="1">
    <citation type="submission" date="2019-01" db="EMBL/GenBank/DDBJ databases">
        <title>Genomes sequencing and comparative genomics of infectious freshwater microsporidia, Cucumispora dikerogammari and Thelohania contejeani.</title>
        <authorList>
            <person name="Cormier A."/>
            <person name="Giraud I."/>
            <person name="Wattier R."/>
            <person name="Teixeira M."/>
            <person name="Grandjean F."/>
            <person name="Rigaud T."/>
            <person name="Cordaux R."/>
        </authorList>
    </citation>
    <scope>NUCLEOTIDE SEQUENCE [LARGE SCALE GENOMIC DNA]</scope>
    <source>
        <strain evidence="21">T1</strain>
        <tissue evidence="21">Spores</tissue>
    </source>
</reference>
<feature type="domain" description="Phorbol-ester/DAG-type" evidence="19">
    <location>
        <begin position="759"/>
        <end position="809"/>
    </location>
</feature>
<dbReference type="GO" id="GO:0016301">
    <property type="term" value="F:kinase activity"/>
    <property type="evidence" value="ECO:0007669"/>
    <property type="project" value="UniProtKB-KW"/>
</dbReference>
<dbReference type="SMART" id="SM00220">
    <property type="entry name" value="S_TKc"/>
    <property type="match status" value="1"/>
</dbReference>
<dbReference type="Gene3D" id="3.30.200.20">
    <property type="entry name" value="Phosphorylase Kinase, domain 1"/>
    <property type="match status" value="1"/>
</dbReference>
<keyword evidence="10" id="KW-0067">ATP-binding</keyword>
<evidence type="ECO:0000313" key="22">
    <source>
        <dbReference type="Proteomes" id="UP001516464"/>
    </source>
</evidence>
<dbReference type="PROSITE" id="PS51285">
    <property type="entry name" value="AGC_KINASE_CTER"/>
    <property type="match status" value="1"/>
</dbReference>
<dbReference type="SUPFAM" id="SSF56112">
    <property type="entry name" value="Protein kinase-like (PK-like)"/>
    <property type="match status" value="1"/>
</dbReference>
<keyword evidence="6" id="KW-0547">Nucleotide-binding</keyword>
<feature type="domain" description="Protein kinase" evidence="18">
    <location>
        <begin position="51"/>
        <end position="309"/>
    </location>
</feature>
<evidence type="ECO:0000259" key="19">
    <source>
        <dbReference type="PROSITE" id="PS50081"/>
    </source>
</evidence>
<comment type="catalytic activity">
    <reaction evidence="16">
        <text>L-seryl-[protein] + ATP = O-phospho-L-seryl-[protein] + ADP + H(+)</text>
        <dbReference type="Rhea" id="RHEA:17989"/>
        <dbReference type="Rhea" id="RHEA-COMP:9863"/>
        <dbReference type="Rhea" id="RHEA-COMP:11604"/>
        <dbReference type="ChEBI" id="CHEBI:15378"/>
        <dbReference type="ChEBI" id="CHEBI:29999"/>
        <dbReference type="ChEBI" id="CHEBI:30616"/>
        <dbReference type="ChEBI" id="CHEBI:83421"/>
        <dbReference type="ChEBI" id="CHEBI:456216"/>
        <dbReference type="EC" id="2.7.11.1"/>
    </reaction>
</comment>
<sequence>MLIVNDLNTLLDCYDAVCHELKNSKSPLGAQSLEALEKYSKRSERIKREDFEILKNLVRGGYGEVYVVRAKNDGKIYAMKQISKEMISRQPHTAPFMSERSVMIDARGSQWLLSIHMAFQDKHNLYFLMDFMAGGDLMALLVRMDILTEEWIRFYSAEILLALDELHKIGYIHRDLKPDNVLIDSNGHIKLGDFGSCIKCINGRAKSSVVVGTPDYVSPEILSSAGCEVEYGPEVDIWTFGVVLYEMLIGASPFSSDTLRETQKRISEIKYDFPPDVPTSPEFKDLVTKLVCKSEDRLKIEEIKNHPFYSGIEWDKLGSMIPPYRPKIKDECDISCFIDAGFESRKSEFEKEMFFEFVGFSFDPDIYLMDCDKNNNLKEFGIQEDKDLIKKNEIMKKENIIIKEENIVLKKENIVIKEENIILKNEINDIKLDNKILKEENYILRSKNTALNEEISVLKEENILLKNANDDRETKDDMCRNTIPISFTIPLYNSKNGINEIISELNFFSAKINFLIEENKYKTAKINNYRSKIMELNNLNKLYMNSKSKENIDEIKKELRLKKLQIRDIEQLLEQEVNLRMRLEDELKHEKMEKEALSRIKKFNNTQSYSVKLVKDNAFEPLRITIEDDVIVIGELRIFMSNVMVDRLRVGELSNLSTRKRNLIVKFIVVVDDGSESKSSKSISVKSAKFLEEEINQEKKIMEGVESLIKIVHGKTRDDAIRQLEGSKKRMQQLNSELKIAKKATIATTEDIKSLEYNNHCFITKTFPNQTVCNYCNETLYGANNQGYECRDCHMVTHKSCYILSDLTCEMFTILSKGKVYYVLMRNKEEKEKFIKLLKN</sequence>
<evidence type="ECO:0000256" key="7">
    <source>
        <dbReference type="ARBA" id="ARBA00022771"/>
    </source>
</evidence>
<evidence type="ECO:0000259" key="18">
    <source>
        <dbReference type="PROSITE" id="PS50011"/>
    </source>
</evidence>
<evidence type="ECO:0000256" key="11">
    <source>
        <dbReference type="ARBA" id="ARBA00023054"/>
    </source>
</evidence>
<dbReference type="PANTHER" id="PTHR22988">
    <property type="entry name" value="MYOTONIC DYSTROPHY S/T KINASE-RELATED"/>
    <property type="match status" value="1"/>
</dbReference>
<dbReference type="SUPFAM" id="SSF57889">
    <property type="entry name" value="Cysteine-rich domain"/>
    <property type="match status" value="1"/>
</dbReference>
<evidence type="ECO:0000256" key="5">
    <source>
        <dbReference type="ARBA" id="ARBA00022723"/>
    </source>
</evidence>
<keyword evidence="3" id="KW-0597">Phosphoprotein</keyword>
<dbReference type="PANTHER" id="PTHR22988:SF71">
    <property type="entry name" value="CITRON RHO-INTERACTING KINASE"/>
    <property type="match status" value="1"/>
</dbReference>
<dbReference type="PROSITE" id="PS50011">
    <property type="entry name" value="PROTEIN_KINASE_DOM"/>
    <property type="match status" value="1"/>
</dbReference>
<dbReference type="Gene3D" id="1.10.510.10">
    <property type="entry name" value="Transferase(Phosphotransferase) domain 1"/>
    <property type="match status" value="1"/>
</dbReference>
<keyword evidence="5" id="KW-0479">Metal-binding</keyword>
<dbReference type="Pfam" id="PF00130">
    <property type="entry name" value="C1_1"/>
    <property type="match status" value="1"/>
</dbReference>
<dbReference type="PROSITE" id="PS00479">
    <property type="entry name" value="ZF_DAG_PE_1"/>
    <property type="match status" value="1"/>
</dbReference>
<dbReference type="InterPro" id="IPR011009">
    <property type="entry name" value="Kinase-like_dom_sf"/>
</dbReference>
<dbReference type="SUPFAM" id="SSF46585">
    <property type="entry name" value="HR1 repeat"/>
    <property type="match status" value="1"/>
</dbReference>
<keyword evidence="7" id="KW-0863">Zinc-finger</keyword>
<evidence type="ECO:0000256" key="10">
    <source>
        <dbReference type="ARBA" id="ARBA00022840"/>
    </source>
</evidence>
<dbReference type="InterPro" id="IPR036274">
    <property type="entry name" value="HR1_rpt_sf"/>
</dbReference>
<dbReference type="EMBL" id="SBIQ01000069">
    <property type="protein sequence ID" value="KAF7683612.1"/>
    <property type="molecule type" value="Genomic_DNA"/>
</dbReference>
<dbReference type="InterPro" id="IPR008271">
    <property type="entry name" value="Ser/Thr_kinase_AS"/>
</dbReference>
<dbReference type="Pfam" id="PF00069">
    <property type="entry name" value="Pkinase"/>
    <property type="match status" value="1"/>
</dbReference>
<comment type="similarity">
    <text evidence="12">Belongs to the protein kinase superfamily. STE Ser/Thr protein kinase family. COT1 subfamily.</text>
</comment>
<evidence type="ECO:0000259" key="20">
    <source>
        <dbReference type="PROSITE" id="PS51285"/>
    </source>
</evidence>
<evidence type="ECO:0000256" key="3">
    <source>
        <dbReference type="ARBA" id="ARBA00022553"/>
    </source>
</evidence>
<feature type="domain" description="AGC-kinase C-terminal" evidence="20">
    <location>
        <begin position="310"/>
        <end position="372"/>
    </location>
</feature>
<keyword evidence="4" id="KW-0808">Transferase</keyword>
<comment type="catalytic activity">
    <reaction evidence="13">
        <text>L-threonyl-[protein] + ATP = O-phospho-L-threonyl-[protein] + ADP + H(+)</text>
        <dbReference type="Rhea" id="RHEA:46608"/>
        <dbReference type="Rhea" id="RHEA-COMP:11060"/>
        <dbReference type="Rhea" id="RHEA-COMP:11605"/>
        <dbReference type="ChEBI" id="CHEBI:15378"/>
        <dbReference type="ChEBI" id="CHEBI:30013"/>
        <dbReference type="ChEBI" id="CHEBI:30616"/>
        <dbReference type="ChEBI" id="CHEBI:61977"/>
        <dbReference type="ChEBI" id="CHEBI:456216"/>
        <dbReference type="EC" id="2.7.11.13"/>
    </reaction>
</comment>
<evidence type="ECO:0000256" key="14">
    <source>
        <dbReference type="ARBA" id="ARBA00047470"/>
    </source>
</evidence>
<feature type="coiled-coil region" evidence="17">
    <location>
        <begin position="420"/>
        <end position="468"/>
    </location>
</feature>
<evidence type="ECO:0000256" key="9">
    <source>
        <dbReference type="ARBA" id="ARBA00022833"/>
    </source>
</evidence>
<keyword evidence="9" id="KW-0862">Zinc</keyword>
<evidence type="ECO:0000256" key="17">
    <source>
        <dbReference type="SAM" id="Coils"/>
    </source>
</evidence>
<evidence type="ECO:0000256" key="15">
    <source>
        <dbReference type="ARBA" id="ARBA00047899"/>
    </source>
</evidence>
<protein>
    <recommendedName>
        <fullName evidence="1">non-specific serine/threonine protein kinase</fullName>
        <ecNumber evidence="1">2.7.11.1</ecNumber>
    </recommendedName>
</protein>
<dbReference type="PROSITE" id="PS00108">
    <property type="entry name" value="PROTEIN_KINASE_ST"/>
    <property type="match status" value="1"/>
</dbReference>
<dbReference type="EC" id="2.7.11.1" evidence="1"/>
<keyword evidence="2" id="KW-0723">Serine/threonine-protein kinase</keyword>
<evidence type="ECO:0000256" key="8">
    <source>
        <dbReference type="ARBA" id="ARBA00022777"/>
    </source>
</evidence>
<proteinExistence type="inferred from homology"/>
<keyword evidence="11 17" id="KW-0175">Coiled coil</keyword>
<feature type="coiled-coil region" evidence="17">
    <location>
        <begin position="545"/>
        <end position="600"/>
    </location>
</feature>
<comment type="caution">
    <text evidence="21">The sequence shown here is derived from an EMBL/GenBank/DDBJ whole genome shotgun (WGS) entry which is preliminary data.</text>
</comment>
<keyword evidence="8 21" id="KW-0418">Kinase</keyword>
<dbReference type="InterPro" id="IPR046349">
    <property type="entry name" value="C1-like_sf"/>
</dbReference>
<evidence type="ECO:0000256" key="2">
    <source>
        <dbReference type="ARBA" id="ARBA00022527"/>
    </source>
</evidence>
<comment type="catalytic activity">
    <reaction evidence="15">
        <text>L-threonyl-[protein] + ATP = O-phospho-L-threonyl-[protein] + ADP + H(+)</text>
        <dbReference type="Rhea" id="RHEA:46608"/>
        <dbReference type="Rhea" id="RHEA-COMP:11060"/>
        <dbReference type="Rhea" id="RHEA-COMP:11605"/>
        <dbReference type="ChEBI" id="CHEBI:15378"/>
        <dbReference type="ChEBI" id="CHEBI:30013"/>
        <dbReference type="ChEBI" id="CHEBI:30616"/>
        <dbReference type="ChEBI" id="CHEBI:61977"/>
        <dbReference type="ChEBI" id="CHEBI:456216"/>
        <dbReference type="EC" id="2.7.11.1"/>
    </reaction>
</comment>
<keyword evidence="22" id="KW-1185">Reference proteome</keyword>
<comment type="catalytic activity">
    <reaction evidence="14">
        <text>L-seryl-[protein] + ATP = O-phospho-L-seryl-[protein] + ADP + H(+)</text>
        <dbReference type="Rhea" id="RHEA:17989"/>
        <dbReference type="Rhea" id="RHEA-COMP:9863"/>
        <dbReference type="Rhea" id="RHEA-COMP:11604"/>
        <dbReference type="ChEBI" id="CHEBI:15378"/>
        <dbReference type="ChEBI" id="CHEBI:29999"/>
        <dbReference type="ChEBI" id="CHEBI:30616"/>
        <dbReference type="ChEBI" id="CHEBI:83421"/>
        <dbReference type="ChEBI" id="CHEBI:456216"/>
        <dbReference type="EC" id="2.7.11.13"/>
    </reaction>
</comment>
<dbReference type="InterPro" id="IPR000961">
    <property type="entry name" value="AGC-kinase_C"/>
</dbReference>
<accession>A0ABQ7HZJ6</accession>
<dbReference type="PROSITE" id="PS50081">
    <property type="entry name" value="ZF_DAG_PE_2"/>
    <property type="match status" value="1"/>
</dbReference>
<gene>
    <name evidence="21" type="primary">CDC42BPG</name>
    <name evidence="21" type="ORF">TCON_1188</name>
</gene>
<evidence type="ECO:0000313" key="21">
    <source>
        <dbReference type="EMBL" id="KAF7683612.1"/>
    </source>
</evidence>
<evidence type="ECO:0000256" key="16">
    <source>
        <dbReference type="ARBA" id="ARBA00048679"/>
    </source>
</evidence>
<evidence type="ECO:0000256" key="13">
    <source>
        <dbReference type="ARBA" id="ARBA00047272"/>
    </source>
</evidence>
<evidence type="ECO:0000256" key="12">
    <source>
        <dbReference type="ARBA" id="ARBA00038271"/>
    </source>
</evidence>